<organism evidence="1 2">
    <name type="scientific">Paramuricea clavata</name>
    <name type="common">Red gorgonian</name>
    <name type="synonym">Violescent sea-whip</name>
    <dbReference type="NCBI Taxonomy" id="317549"/>
    <lineage>
        <taxon>Eukaryota</taxon>
        <taxon>Metazoa</taxon>
        <taxon>Cnidaria</taxon>
        <taxon>Anthozoa</taxon>
        <taxon>Octocorallia</taxon>
        <taxon>Malacalcyonacea</taxon>
        <taxon>Plexauridae</taxon>
        <taxon>Paramuricea</taxon>
    </lineage>
</organism>
<proteinExistence type="predicted"/>
<dbReference type="Proteomes" id="UP001152795">
    <property type="component" value="Unassembled WGS sequence"/>
</dbReference>
<gene>
    <name evidence="1" type="ORF">PACLA_8A011765</name>
</gene>
<sequence>MADKNVRIRVASPMFFEENSVNMQNKNVLKYQCAGSAAGIPIKTHIYTINNKTAEKKQIHLSKLKALHLMKGTALRSQHFLFYLHSKTEFNTGCQ</sequence>
<evidence type="ECO:0000313" key="1">
    <source>
        <dbReference type="EMBL" id="CAB4028848.1"/>
    </source>
</evidence>
<dbReference type="AlphaFoldDB" id="A0A7D9LB71"/>
<evidence type="ECO:0000313" key="2">
    <source>
        <dbReference type="Proteomes" id="UP001152795"/>
    </source>
</evidence>
<feature type="non-terminal residue" evidence="1">
    <location>
        <position position="95"/>
    </location>
</feature>
<comment type="caution">
    <text evidence="1">The sequence shown here is derived from an EMBL/GenBank/DDBJ whole genome shotgun (WGS) entry which is preliminary data.</text>
</comment>
<name>A0A7D9LB71_PARCT</name>
<accession>A0A7D9LB71</accession>
<dbReference type="EMBL" id="CACRXK020015768">
    <property type="protein sequence ID" value="CAB4028848.1"/>
    <property type="molecule type" value="Genomic_DNA"/>
</dbReference>
<reference evidence="1" key="1">
    <citation type="submission" date="2020-04" db="EMBL/GenBank/DDBJ databases">
        <authorList>
            <person name="Alioto T."/>
            <person name="Alioto T."/>
            <person name="Gomez Garrido J."/>
        </authorList>
    </citation>
    <scope>NUCLEOTIDE SEQUENCE</scope>
    <source>
        <strain evidence="1">A484AB</strain>
    </source>
</reference>
<keyword evidence="2" id="KW-1185">Reference proteome</keyword>
<protein>
    <submittedName>
        <fullName evidence="1">Uncharacterized protein</fullName>
    </submittedName>
</protein>